<keyword evidence="4" id="KW-1185">Reference proteome</keyword>
<dbReference type="AlphaFoldDB" id="D7G8J4"/>
<dbReference type="InterPro" id="IPR029052">
    <property type="entry name" value="Metallo-depent_PP-like"/>
</dbReference>
<reference evidence="3 4" key="1">
    <citation type="journal article" date="2010" name="Nature">
        <title>The Ectocarpus genome and the independent evolution of multicellularity in brown algae.</title>
        <authorList>
            <person name="Cock J.M."/>
            <person name="Sterck L."/>
            <person name="Rouze P."/>
            <person name="Scornet D."/>
            <person name="Allen A.E."/>
            <person name="Amoutzias G."/>
            <person name="Anthouard V."/>
            <person name="Artiguenave F."/>
            <person name="Aury J.M."/>
            <person name="Badger J.H."/>
            <person name="Beszteri B."/>
            <person name="Billiau K."/>
            <person name="Bonnet E."/>
            <person name="Bothwell J.H."/>
            <person name="Bowler C."/>
            <person name="Boyen C."/>
            <person name="Brownlee C."/>
            <person name="Carrano C.J."/>
            <person name="Charrier B."/>
            <person name="Cho G.Y."/>
            <person name="Coelho S.M."/>
            <person name="Collen J."/>
            <person name="Corre E."/>
            <person name="Da Silva C."/>
            <person name="Delage L."/>
            <person name="Delaroque N."/>
            <person name="Dittami S.M."/>
            <person name="Doulbeau S."/>
            <person name="Elias M."/>
            <person name="Farnham G."/>
            <person name="Gachon C.M."/>
            <person name="Gschloessl B."/>
            <person name="Heesch S."/>
            <person name="Jabbari K."/>
            <person name="Jubin C."/>
            <person name="Kawai H."/>
            <person name="Kimura K."/>
            <person name="Kloareg B."/>
            <person name="Kupper F.C."/>
            <person name="Lang D."/>
            <person name="Le Bail A."/>
            <person name="Leblanc C."/>
            <person name="Lerouge P."/>
            <person name="Lohr M."/>
            <person name="Lopez P.J."/>
            <person name="Martens C."/>
            <person name="Maumus F."/>
            <person name="Michel G."/>
            <person name="Miranda-Saavedra D."/>
            <person name="Morales J."/>
            <person name="Moreau H."/>
            <person name="Motomura T."/>
            <person name="Nagasato C."/>
            <person name="Napoli C.A."/>
            <person name="Nelson D.R."/>
            <person name="Nyvall-Collen P."/>
            <person name="Peters A.F."/>
            <person name="Pommier C."/>
            <person name="Potin P."/>
            <person name="Poulain J."/>
            <person name="Quesneville H."/>
            <person name="Read B."/>
            <person name="Rensing S.A."/>
            <person name="Ritter A."/>
            <person name="Rousvoal S."/>
            <person name="Samanta M."/>
            <person name="Samson G."/>
            <person name="Schroeder D.C."/>
            <person name="Segurens B."/>
            <person name="Strittmatter M."/>
            <person name="Tonon T."/>
            <person name="Tregear J.W."/>
            <person name="Valentin K."/>
            <person name="von Dassow P."/>
            <person name="Yamagishi T."/>
            <person name="Van de Peer Y."/>
            <person name="Wincker P."/>
        </authorList>
    </citation>
    <scope>NUCLEOTIDE SEQUENCE [LARGE SCALE GENOMIC DNA]</scope>
    <source>
        <strain evidence="4">Ec32 / CCAP1310/4</strain>
    </source>
</reference>
<dbReference type="Gene3D" id="3.60.21.10">
    <property type="match status" value="1"/>
</dbReference>
<dbReference type="OrthoDB" id="5976022at2759"/>
<dbReference type="EMBL" id="FN649127">
    <property type="protein sequence ID" value="CBJ28039.1"/>
    <property type="molecule type" value="Genomic_DNA"/>
</dbReference>
<evidence type="ECO:0000259" key="2">
    <source>
        <dbReference type="Pfam" id="PF00149"/>
    </source>
</evidence>
<gene>
    <name evidence="3" type="ORF">Esi_0089_0101</name>
</gene>
<dbReference type="SUPFAM" id="SSF56300">
    <property type="entry name" value="Metallo-dependent phosphatases"/>
    <property type="match status" value="1"/>
</dbReference>
<protein>
    <submittedName>
        <fullName evidence="3">Calcineurin-like phosphoesterase family protein</fullName>
    </submittedName>
</protein>
<dbReference type="eggNOG" id="KOG0374">
    <property type="taxonomic scope" value="Eukaryota"/>
</dbReference>
<feature type="domain" description="Calcineurin-like phosphoesterase" evidence="2">
    <location>
        <begin position="74"/>
        <end position="161"/>
    </location>
</feature>
<accession>D7G8J4</accession>
<dbReference type="Pfam" id="PF00149">
    <property type="entry name" value="Metallophos"/>
    <property type="match status" value="1"/>
</dbReference>
<name>D7G8J4_ECTSI</name>
<evidence type="ECO:0000313" key="3">
    <source>
        <dbReference type="EMBL" id="CBJ28039.1"/>
    </source>
</evidence>
<feature type="region of interest" description="Disordered" evidence="1">
    <location>
        <begin position="373"/>
        <end position="398"/>
    </location>
</feature>
<dbReference type="OMA" id="SHWMRGL"/>
<dbReference type="PANTHER" id="PTHR46546">
    <property type="entry name" value="SHEWANELLA-LIKE PROTEIN PHOSPHATASE 1"/>
    <property type="match status" value="1"/>
</dbReference>
<evidence type="ECO:0000256" key="1">
    <source>
        <dbReference type="SAM" id="MobiDB-lite"/>
    </source>
</evidence>
<dbReference type="InterPro" id="IPR004843">
    <property type="entry name" value="Calcineurin-like_PHP"/>
</dbReference>
<dbReference type="InParanoid" id="D7G8J4"/>
<proteinExistence type="predicted"/>
<dbReference type="STRING" id="2880.D7G8J4"/>
<organism evidence="3 4">
    <name type="scientific">Ectocarpus siliculosus</name>
    <name type="common">Brown alga</name>
    <name type="synonym">Conferva siliculosa</name>
    <dbReference type="NCBI Taxonomy" id="2880"/>
    <lineage>
        <taxon>Eukaryota</taxon>
        <taxon>Sar</taxon>
        <taxon>Stramenopiles</taxon>
        <taxon>Ochrophyta</taxon>
        <taxon>PX clade</taxon>
        <taxon>Phaeophyceae</taxon>
        <taxon>Ectocarpales</taxon>
        <taxon>Ectocarpaceae</taxon>
        <taxon>Ectocarpus</taxon>
    </lineage>
</organism>
<dbReference type="Proteomes" id="UP000002630">
    <property type="component" value="Linkage Group LG17"/>
</dbReference>
<dbReference type="PANTHER" id="PTHR46546:SF4">
    <property type="entry name" value="SHEWANELLA-LIKE PROTEIN PHOSPHATASE 1"/>
    <property type="match status" value="1"/>
</dbReference>
<dbReference type="EMBL" id="FN649742">
    <property type="protein sequence ID" value="CBJ28039.1"/>
    <property type="molecule type" value="Genomic_DNA"/>
</dbReference>
<dbReference type="FunCoup" id="D7G8J4">
    <property type="interactions" value="13"/>
</dbReference>
<dbReference type="GO" id="GO:0016787">
    <property type="term" value="F:hydrolase activity"/>
    <property type="evidence" value="ECO:0007669"/>
    <property type="project" value="InterPro"/>
</dbReference>
<sequence>MVILVRATTRLWAPQALVLAAQPRPTSSFQNLLAKSALHTSAVAAAQQRSSGGVGGTAVRELRPYATVVPAAERLVVIGDVHGDIDAFRSCLQMADLVDAEDKWAGGETVVVQMGDIFDRGDDDLPIQEWVYKLAQEAGRANGALYSVMGNHEMLNAMGDHSMATRKAFVPFLALRPELDELVGGDWSALEGFPEWARCRLAAMRPGGPVARLMAAHAVSMKVGDNLFVHAGLLPEHIRGTAAGEAGGGDQGDSVAAAEEVMERLNADTCAWMLGKRSIPEEIWQPEGPLWTRVYSTPDSREIDAAARAQLEEVLRLTGTKRMVVGHTPQRAGINSAADGQVWRVDTGMTAMIGGRPEALEIRGEEMTILTEYKSIPGQKRAARQPTPVSKGDEFRRQ</sequence>
<evidence type="ECO:0000313" key="4">
    <source>
        <dbReference type="Proteomes" id="UP000002630"/>
    </source>
</evidence>